<dbReference type="InterPro" id="IPR005815">
    <property type="entry name" value="BioA"/>
</dbReference>
<dbReference type="EMBL" id="AP014521">
    <property type="protein sequence ID" value="BAP58620.1"/>
    <property type="molecule type" value="Genomic_DNA"/>
</dbReference>
<dbReference type="InterPro" id="IPR015421">
    <property type="entry name" value="PyrdxlP-dep_Trfase_major"/>
</dbReference>
<dbReference type="Gene3D" id="3.40.640.10">
    <property type="entry name" value="Type I PLP-dependent aspartate aminotransferase-like (Major domain)"/>
    <property type="match status" value="1"/>
</dbReference>
<name>A0A090AS00_9ENTR</name>
<dbReference type="NCBIfam" id="NF005940">
    <property type="entry name" value="PRK07986.1"/>
    <property type="match status" value="1"/>
</dbReference>
<dbReference type="InterPro" id="IPR049704">
    <property type="entry name" value="Aminotrans_3_PPA_site"/>
</dbReference>
<feature type="binding site" evidence="9">
    <location>
        <position position="393"/>
    </location>
    <ligand>
        <name>substrate</name>
    </ligand>
</feature>
<feature type="binding site" evidence="9">
    <location>
        <position position="309"/>
    </location>
    <ligand>
        <name>substrate</name>
    </ligand>
</feature>
<comment type="similarity">
    <text evidence="9">Belongs to the class-III pyridoxal-phosphate-dependent aminotransferase family. BioA subfamily.</text>
</comment>
<keyword evidence="5 9" id="KW-0949">S-adenosyl-L-methionine</keyword>
<dbReference type="PROSITE" id="PS00600">
    <property type="entry name" value="AA_TRANSFER_CLASS_3"/>
    <property type="match status" value="1"/>
</dbReference>
<evidence type="ECO:0000256" key="4">
    <source>
        <dbReference type="ARBA" id="ARBA00022679"/>
    </source>
</evidence>
<dbReference type="PANTHER" id="PTHR42684">
    <property type="entry name" value="ADENOSYLMETHIONINE-8-AMINO-7-OXONONANOATE AMINOTRANSFERASE"/>
    <property type="match status" value="1"/>
</dbReference>
<feature type="modified residue" description="N6-(pyridoxal phosphate)lysine" evidence="9">
    <location>
        <position position="276"/>
    </location>
</feature>
<dbReference type="KEGG" id="sbw:TGUWTKB_3930"/>
<evidence type="ECO:0000256" key="3">
    <source>
        <dbReference type="ARBA" id="ARBA00022576"/>
    </source>
</evidence>
<gene>
    <name evidence="9 10" type="primary">bioA</name>
    <name evidence="10" type="ORF">TGUWTKB_3930</name>
</gene>
<dbReference type="GO" id="GO:0009102">
    <property type="term" value="P:biotin biosynthetic process"/>
    <property type="evidence" value="ECO:0007669"/>
    <property type="project" value="UniProtKB-UniRule"/>
</dbReference>
<reference evidence="11" key="1">
    <citation type="submission" date="2013-11" db="EMBL/GenBank/DDBJ databases">
        <title>Symbiont-containing voluminous jelly as an extraordinary maternal gift for overwintering insect nymphs.</title>
        <authorList>
            <person name="Kaiwa N."/>
            <person name="Hosokawa T."/>
            <person name="Nikoh N."/>
            <person name="Meng X.Y."/>
            <person name="Tanahashi M."/>
            <person name="Moriyama M."/>
            <person name="Maeda T."/>
            <person name="Yamaguchi K."/>
            <person name="Shigenobu S."/>
            <person name="Ito M."/>
            <person name="Fukatsu T."/>
        </authorList>
    </citation>
    <scope>NUCLEOTIDE SEQUENCE [LARGE SCALE GENOMIC DNA]</scope>
    <source>
        <strain evidence="11">UwTKB</strain>
    </source>
</reference>
<keyword evidence="9" id="KW-0963">Cytoplasm</keyword>
<dbReference type="HOGENOM" id="CLU_016922_4_3_6"/>
<feature type="site" description="Participates in the substrate recognition with KAPA and in a stacking interaction with the adenine ring of SAM" evidence="9">
    <location>
        <position position="18"/>
    </location>
</feature>
<dbReference type="InterPro" id="IPR015424">
    <property type="entry name" value="PyrdxlP-dep_Trfase"/>
</dbReference>
<dbReference type="AlphaFoldDB" id="A0A090AS00"/>
<dbReference type="PIRSF" id="PIRSF000521">
    <property type="entry name" value="Transaminase_4ab_Lys_Orn"/>
    <property type="match status" value="1"/>
</dbReference>
<dbReference type="Gene3D" id="3.90.1150.10">
    <property type="entry name" value="Aspartate Aminotransferase, domain 1"/>
    <property type="match status" value="1"/>
</dbReference>
<dbReference type="EC" id="2.6.1.62" evidence="9"/>
<evidence type="ECO:0000256" key="9">
    <source>
        <dbReference type="HAMAP-Rule" id="MF_00834"/>
    </source>
</evidence>
<evidence type="ECO:0000313" key="10">
    <source>
        <dbReference type="EMBL" id="BAP58620.1"/>
    </source>
</evidence>
<dbReference type="GO" id="GO:0030170">
    <property type="term" value="F:pyridoxal phosphate binding"/>
    <property type="evidence" value="ECO:0007669"/>
    <property type="project" value="UniProtKB-UniRule"/>
</dbReference>
<dbReference type="InterPro" id="IPR015422">
    <property type="entry name" value="PyrdxlP-dep_Trfase_small"/>
</dbReference>
<dbReference type="Proteomes" id="UP000031627">
    <property type="component" value="Chromosome"/>
</dbReference>
<evidence type="ECO:0000256" key="1">
    <source>
        <dbReference type="ARBA" id="ARBA00001933"/>
    </source>
</evidence>
<dbReference type="NCBIfam" id="NF004624">
    <property type="entry name" value="PRK05964.1"/>
    <property type="match status" value="1"/>
</dbReference>
<comment type="cofactor">
    <cofactor evidence="1 9">
        <name>pyridoxal 5'-phosphate</name>
        <dbReference type="ChEBI" id="CHEBI:597326"/>
    </cofactor>
</comment>
<dbReference type="FunFam" id="3.40.640.10:FF:000004">
    <property type="entry name" value="Acetylornithine aminotransferase"/>
    <property type="match status" value="1"/>
</dbReference>
<dbReference type="InterPro" id="IPR005814">
    <property type="entry name" value="Aminotrans_3"/>
</dbReference>
<feature type="binding site" evidence="9">
    <location>
        <position position="53"/>
    </location>
    <ligand>
        <name>substrate</name>
    </ligand>
</feature>
<dbReference type="PANTHER" id="PTHR42684:SF17">
    <property type="entry name" value="ADENOSYLMETHIONINE-8-AMINO-7-OXONONANOATE AMINOTRANSFERASE"/>
    <property type="match status" value="1"/>
</dbReference>
<feature type="binding site" evidence="9">
    <location>
        <begin position="310"/>
        <end position="311"/>
    </location>
    <ligand>
        <name>pyridoxal 5'-phosphate</name>
        <dbReference type="ChEBI" id="CHEBI:597326"/>
    </ligand>
</feature>
<reference evidence="10 11" key="2">
    <citation type="journal article" date="2014" name="Curr. Biol.">
        <title>Symbiont-Supplemented Maternal Investment Underpinning Host's Ecological Adaptation.</title>
        <authorList>
            <person name="Kaiwa N."/>
            <person name="Hosokawa T."/>
            <person name="Nikoh N."/>
            <person name="Tanahashi M."/>
            <person name="Moriyama M."/>
            <person name="Meng X.Y."/>
            <person name="Maeda T."/>
            <person name="Yamaguchi K."/>
            <person name="Shigenobu S."/>
            <person name="Ito M."/>
            <person name="Fukatsu T."/>
        </authorList>
    </citation>
    <scope>NUCLEOTIDE SEQUENCE [LARGE SCALE GENOMIC DNA]</scope>
    <source>
        <strain evidence="10 11">UwTKB</strain>
    </source>
</reference>
<dbReference type="HAMAP" id="MF_00834">
    <property type="entry name" value="BioA"/>
    <property type="match status" value="1"/>
</dbReference>
<organism evidence="10 11">
    <name type="scientific">Candidatus Tachikawaea gelatinosa</name>
    <dbReference type="NCBI Taxonomy" id="1410383"/>
    <lineage>
        <taxon>Bacteria</taxon>
        <taxon>Pseudomonadati</taxon>
        <taxon>Pseudomonadota</taxon>
        <taxon>Gammaproteobacteria</taxon>
        <taxon>Enterobacterales</taxon>
        <taxon>Enterobacteriaceae</taxon>
        <taxon>Candidatus Tachikawaea</taxon>
    </lineage>
</organism>
<dbReference type="GO" id="GO:0004015">
    <property type="term" value="F:adenosylmethionine-8-amino-7-oxononanoate transaminase activity"/>
    <property type="evidence" value="ECO:0007669"/>
    <property type="project" value="UniProtKB-UniRule"/>
</dbReference>
<proteinExistence type="inferred from homology"/>
<evidence type="ECO:0000256" key="7">
    <source>
        <dbReference type="ARBA" id="ARBA00022898"/>
    </source>
</evidence>
<evidence type="ECO:0000256" key="6">
    <source>
        <dbReference type="ARBA" id="ARBA00022756"/>
    </source>
</evidence>
<feature type="binding site" evidence="9">
    <location>
        <begin position="113"/>
        <end position="114"/>
    </location>
    <ligand>
        <name>pyridoxal 5'-phosphate</name>
        <dbReference type="ChEBI" id="CHEBI:597326"/>
    </ligand>
</feature>
<keyword evidence="3 9" id="KW-0032">Aminotransferase</keyword>
<dbReference type="NCBIfam" id="TIGR00508">
    <property type="entry name" value="bioA"/>
    <property type="match status" value="1"/>
</dbReference>
<accession>A0A090AS00</accession>
<feature type="binding site" evidence="9">
    <location>
        <position position="246"/>
    </location>
    <ligand>
        <name>pyridoxal 5'-phosphate</name>
        <dbReference type="ChEBI" id="CHEBI:597326"/>
    </ligand>
</feature>
<keyword evidence="7 9" id="KW-0663">Pyridoxal phosphate</keyword>
<sequence length="431" mass="49342">MFTNKDYNFDRNHIWHPYTSIKKPLPCYPVKKAYGCKLELFNGKLLIDGMSSWWTAIHGYNHPRLNNALKKQINNMSHVMFGGITHIPAIHLCKKILSIMPKPLSCIFLADSGSIAIEVSMKMAFQYWMGKKRNKTRLLTIKNGYHGDTFGAMSISDLNNSIHSFWNKYFPCHIFAESPKSAFHKKWKNSDIDDFFRLVKNNHSEIAAVILEPIFQGIGRMYFYHPNFLKKVREICNDYDLLLIFDEIATGFGRSGKMFAYQHADNVIPDIICIGKALTGGNLTLAAVVCKKEISDGIDASIPKSFMHGPTFMGNPLACAVSLESINLLIETNWEKKVKHIENILQKGLIPLLKYPQVKDIRVLGAIGIVECKKIINIAKIQKFFVEKGVWIRPFFKFIYLVPPYIITTQELLILIETIEKAVERRDFFAI</sequence>
<comment type="catalytic activity">
    <reaction evidence="8 9">
        <text>(8S)-8-amino-7-oxononanoate + S-adenosyl-L-methionine = S-adenosyl-4-methylsulfanyl-2-oxobutanoate + (7R,8S)-7,8-diammoniononanoate</text>
        <dbReference type="Rhea" id="RHEA:16861"/>
        <dbReference type="ChEBI" id="CHEBI:16490"/>
        <dbReference type="ChEBI" id="CHEBI:59789"/>
        <dbReference type="ChEBI" id="CHEBI:149468"/>
        <dbReference type="ChEBI" id="CHEBI:149469"/>
        <dbReference type="EC" id="2.6.1.62"/>
    </reaction>
</comment>
<evidence type="ECO:0000313" key="11">
    <source>
        <dbReference type="Proteomes" id="UP000031627"/>
    </source>
</evidence>
<comment type="subcellular location">
    <subcellularLocation>
        <location evidence="9">Cytoplasm</location>
    </subcellularLocation>
</comment>
<dbReference type="OrthoDB" id="9801052at2"/>
<evidence type="ECO:0000256" key="2">
    <source>
        <dbReference type="ARBA" id="ARBA00005063"/>
    </source>
</evidence>
<dbReference type="SUPFAM" id="SSF53383">
    <property type="entry name" value="PLP-dependent transferases"/>
    <property type="match status" value="1"/>
</dbReference>
<dbReference type="CDD" id="cd00610">
    <property type="entry name" value="OAT_like"/>
    <property type="match status" value="1"/>
</dbReference>
<feature type="binding site" evidence="9">
    <location>
        <position position="276"/>
    </location>
    <ligand>
        <name>substrate</name>
    </ligand>
</feature>
<dbReference type="GO" id="GO:0005737">
    <property type="term" value="C:cytoplasm"/>
    <property type="evidence" value="ECO:0007669"/>
    <property type="project" value="UniProtKB-SubCell"/>
</dbReference>
<comment type="pathway">
    <text evidence="2 9">Cofactor biosynthesis; biotin biosynthesis; 7,8-diaminononanoate from 8-amino-7-oxononanoate (SAM route): step 1/1.</text>
</comment>
<comment type="subunit">
    <text evidence="9">Homodimer.</text>
</comment>
<feature type="binding site" evidence="9">
    <location>
        <position position="145"/>
    </location>
    <ligand>
        <name>substrate</name>
    </ligand>
</feature>
<dbReference type="RefSeq" id="WP_041063060.1">
    <property type="nucleotide sequence ID" value="NZ_AP014521.1"/>
</dbReference>
<dbReference type="STRING" id="1410383.TGUWTKB_3930"/>
<comment type="function">
    <text evidence="9">Catalyzes the transfer of the alpha-amino group from S-adenosyl-L-methionine (SAM) to 7-keto-8-aminopelargonic acid (KAPA) to form 7,8-diaminopelargonic acid (DAPA). It is the only aminotransferase known to utilize SAM as an amino donor.</text>
</comment>
<evidence type="ECO:0000256" key="8">
    <source>
        <dbReference type="ARBA" id="ARBA00048449"/>
    </source>
</evidence>
<keyword evidence="6 9" id="KW-0093">Biotin biosynthesis</keyword>
<keyword evidence="11" id="KW-1185">Reference proteome</keyword>
<evidence type="ECO:0000256" key="5">
    <source>
        <dbReference type="ARBA" id="ARBA00022691"/>
    </source>
</evidence>
<dbReference type="UniPathway" id="UPA00078">
    <property type="reaction ID" value="UER00160"/>
</dbReference>
<dbReference type="Pfam" id="PF00202">
    <property type="entry name" value="Aminotran_3"/>
    <property type="match status" value="1"/>
</dbReference>
<keyword evidence="4 9" id="KW-0808">Transferase</keyword>
<protein>
    <recommendedName>
        <fullName evidence="9">Adenosylmethionine-8-amino-7-oxononanoate aminotransferase</fullName>
        <ecNumber evidence="9">2.6.1.62</ecNumber>
    </recommendedName>
    <alternativeName>
        <fullName evidence="9">7,8-diamino-pelargonic acid aminotransferase</fullName>
        <shortName evidence="9">DAPA AT</shortName>
        <shortName evidence="9">DAPA aminotransferase</shortName>
    </alternativeName>
    <alternativeName>
        <fullName evidence="9">7,8-diaminononanoate synthase</fullName>
        <shortName evidence="9">DANS</shortName>
    </alternativeName>
    <alternativeName>
        <fullName evidence="9">Diaminopelargonic acid synthase</fullName>
    </alternativeName>
</protein>